<dbReference type="Proteomes" id="UP000494040">
    <property type="component" value="Unassembled WGS sequence"/>
</dbReference>
<dbReference type="KEGG" id="clec:106670757"/>
<feature type="compositionally biased region" description="Pro residues" evidence="2">
    <location>
        <begin position="365"/>
        <end position="374"/>
    </location>
</feature>
<feature type="compositionally biased region" description="Polar residues" evidence="2">
    <location>
        <begin position="158"/>
        <end position="167"/>
    </location>
</feature>
<dbReference type="GeneID" id="106670757"/>
<evidence type="ECO:0000256" key="1">
    <source>
        <dbReference type="SAM" id="Coils"/>
    </source>
</evidence>
<dbReference type="GO" id="GO:0003723">
    <property type="term" value="F:RNA binding"/>
    <property type="evidence" value="ECO:0007669"/>
    <property type="project" value="TreeGrafter"/>
</dbReference>
<feature type="compositionally biased region" description="Basic and acidic residues" evidence="2">
    <location>
        <begin position="512"/>
        <end position="525"/>
    </location>
</feature>
<name>A0A8I6SBK8_CIMLE</name>
<feature type="region of interest" description="Disordered" evidence="2">
    <location>
        <begin position="99"/>
        <end position="237"/>
    </location>
</feature>
<feature type="compositionally biased region" description="Pro residues" evidence="2">
    <location>
        <begin position="189"/>
        <end position="208"/>
    </location>
</feature>
<sequence>MATASSLRPAVPDFRPVGEKGKQHFFVYGMAEIFDDILDDDMGEMGDMADMGFEFDLDEDALLADDEEKSTSQSRAVDHKAIEDEDFIEIGIEDDISDDLKNDVSENKKAQAVTSEERNDSDEGNKERSRFKAERNIVSGPRTTNTIPETLDAVPVKTNYQPNNQSRGKGPNRQFRGGARGRHKGGSNGPPPGMHPSPYQHPGPPPMSHQPHPHPHPQPHQPQFSSGNIHVNPHFRNNLNLPGAAAMWNGWNHQDLLPRPAAPHQPYQEPNYGNQRWNDNPPGDYHYQQGYQEHEYYNGGPNDQYYQPGYNNGPPGPPPQMQGGWNQQYYSQQEDYNQPPYQPMEQQPPYGRNAGPNFPPQHFHGPPPQVPPHHMMPPHPRFGNPKMNKFRNMPMRGGIVKPILPHGIKPNTKQIRENYHQNKVALKQQRFDVLRKVTISNLHEVQMVDCQPKKVQKIEPEEEDEEMKAYRLKIEEQKKLREALLKQKEEKRKVAAQQKSQLLEAGVSSSEIEGKKSDGSAEESEFKVVRVRTPDGKTILKKLTLAQISKLKKVTPSPAKSENGVDSTAVKAEVKSRIVAIDNLSASTTKRQIEAMAKQVGAYESVSVDAESKRAVIKFANEESALLFKTRNQRKMVDLSMITVHLMAPDNEPK</sequence>
<dbReference type="RefSeq" id="XP_014256823.2">
    <property type="nucleotide sequence ID" value="XM_014401337.2"/>
</dbReference>
<feature type="compositionally biased region" description="Low complexity" evidence="2">
    <location>
        <begin position="285"/>
        <end position="313"/>
    </location>
</feature>
<evidence type="ECO:0008006" key="5">
    <source>
        <dbReference type="Google" id="ProtNLM"/>
    </source>
</evidence>
<protein>
    <recommendedName>
        <fullName evidence="5">RRM domain-containing protein</fullName>
    </recommendedName>
</protein>
<accession>A0A8I6SBK8</accession>
<organism evidence="3 4">
    <name type="scientific">Cimex lectularius</name>
    <name type="common">Bed bug</name>
    <name type="synonym">Acanthia lectularia</name>
    <dbReference type="NCBI Taxonomy" id="79782"/>
    <lineage>
        <taxon>Eukaryota</taxon>
        <taxon>Metazoa</taxon>
        <taxon>Ecdysozoa</taxon>
        <taxon>Arthropoda</taxon>
        <taxon>Hexapoda</taxon>
        <taxon>Insecta</taxon>
        <taxon>Pterygota</taxon>
        <taxon>Neoptera</taxon>
        <taxon>Paraneoptera</taxon>
        <taxon>Hemiptera</taxon>
        <taxon>Heteroptera</taxon>
        <taxon>Panheteroptera</taxon>
        <taxon>Cimicomorpha</taxon>
        <taxon>Cimicidae</taxon>
        <taxon>Cimex</taxon>
    </lineage>
</organism>
<feature type="compositionally biased region" description="Low complexity" evidence="2">
    <location>
        <begin position="336"/>
        <end position="350"/>
    </location>
</feature>
<dbReference type="PANTHER" id="PTHR22014">
    <property type="entry name" value="RNA-BINDING PROTEIN 33"/>
    <property type="match status" value="1"/>
</dbReference>
<proteinExistence type="predicted"/>
<keyword evidence="4" id="KW-1185">Reference proteome</keyword>
<dbReference type="InterPro" id="IPR039878">
    <property type="entry name" value="RBM33"/>
</dbReference>
<dbReference type="InterPro" id="IPR035979">
    <property type="entry name" value="RBD_domain_sf"/>
</dbReference>
<feature type="region of interest" description="Disordered" evidence="2">
    <location>
        <begin position="505"/>
        <end position="525"/>
    </location>
</feature>
<evidence type="ECO:0000313" key="4">
    <source>
        <dbReference type="Proteomes" id="UP000494040"/>
    </source>
</evidence>
<reference evidence="3" key="1">
    <citation type="submission" date="2022-01" db="UniProtKB">
        <authorList>
            <consortium name="EnsemblMetazoa"/>
        </authorList>
    </citation>
    <scope>IDENTIFICATION</scope>
</reference>
<dbReference type="OMA" id="IYSHAPM"/>
<feature type="compositionally biased region" description="Polar residues" evidence="2">
    <location>
        <begin position="224"/>
        <end position="237"/>
    </location>
</feature>
<dbReference type="Gene3D" id="3.30.70.330">
    <property type="match status" value="1"/>
</dbReference>
<dbReference type="CDD" id="cd00590">
    <property type="entry name" value="RRM_SF"/>
    <property type="match status" value="1"/>
</dbReference>
<keyword evidence="1" id="KW-0175">Coiled coil</keyword>
<dbReference type="OrthoDB" id="6630793at2759"/>
<dbReference type="InterPro" id="IPR012677">
    <property type="entry name" value="Nucleotide-bd_a/b_plait_sf"/>
</dbReference>
<feature type="coiled-coil region" evidence="1">
    <location>
        <begin position="467"/>
        <end position="505"/>
    </location>
</feature>
<evidence type="ECO:0000256" key="2">
    <source>
        <dbReference type="SAM" id="MobiDB-lite"/>
    </source>
</evidence>
<dbReference type="SUPFAM" id="SSF54928">
    <property type="entry name" value="RNA-binding domain, RBD"/>
    <property type="match status" value="1"/>
</dbReference>
<dbReference type="PANTHER" id="PTHR22014:SF2">
    <property type="entry name" value="RNA-BINDING PROTEIN 33"/>
    <property type="match status" value="1"/>
</dbReference>
<evidence type="ECO:0000313" key="3">
    <source>
        <dbReference type="EnsemblMetazoa" id="XP_014256823.2"/>
    </source>
</evidence>
<dbReference type="EnsemblMetazoa" id="XM_014401337.2">
    <property type="protein sequence ID" value="XP_014256823.2"/>
    <property type="gene ID" value="LOC106670757"/>
</dbReference>
<feature type="compositionally biased region" description="Basic and acidic residues" evidence="2">
    <location>
        <begin position="99"/>
        <end position="135"/>
    </location>
</feature>
<feature type="region of interest" description="Disordered" evidence="2">
    <location>
        <begin position="259"/>
        <end position="374"/>
    </location>
</feature>
<dbReference type="AlphaFoldDB" id="A0A8I6SBK8"/>